<gene>
    <name evidence="2" type="ORF">HAQ05_23135</name>
</gene>
<evidence type="ECO:0000313" key="2">
    <source>
        <dbReference type="EMBL" id="MBD1601575.1"/>
    </source>
</evidence>
<evidence type="ECO:0000256" key="1">
    <source>
        <dbReference type="SAM" id="Phobius"/>
    </source>
</evidence>
<accession>A0ABR7Z7Y9</accession>
<protein>
    <submittedName>
        <fullName evidence="2">Uncharacterized protein</fullName>
    </submittedName>
</protein>
<comment type="caution">
    <text evidence="2">The sequence shown here is derived from an EMBL/GenBank/DDBJ whole genome shotgun (WGS) entry which is preliminary data.</text>
</comment>
<evidence type="ECO:0000313" key="3">
    <source>
        <dbReference type="Proteomes" id="UP000805841"/>
    </source>
</evidence>
<keyword evidence="1" id="KW-0812">Transmembrane</keyword>
<reference evidence="2 3" key="1">
    <citation type="journal article" date="2020" name="Insects">
        <title>Bacteria Belonging to Pseudomonas typographi sp. nov. from the Bark Beetle Ips typographus Have Genomic Potential to Aid in the Host Ecology.</title>
        <authorList>
            <person name="Peral-Aranega E."/>
            <person name="Saati-Santamaria Z."/>
            <person name="Kolarik M."/>
            <person name="Rivas R."/>
            <person name="Garcia-Fraile P."/>
        </authorList>
    </citation>
    <scope>NUCLEOTIDE SEQUENCE [LARGE SCALE GENOMIC DNA]</scope>
    <source>
        <strain evidence="2 3">CA3A</strain>
    </source>
</reference>
<organism evidence="2 3">
    <name type="scientific">Pseudomonas typographi</name>
    <dbReference type="NCBI Taxonomy" id="2715964"/>
    <lineage>
        <taxon>Bacteria</taxon>
        <taxon>Pseudomonadati</taxon>
        <taxon>Pseudomonadota</taxon>
        <taxon>Gammaproteobacteria</taxon>
        <taxon>Pseudomonadales</taxon>
        <taxon>Pseudomonadaceae</taxon>
        <taxon>Pseudomonas</taxon>
    </lineage>
</organism>
<proteinExistence type="predicted"/>
<dbReference type="Proteomes" id="UP000805841">
    <property type="component" value="Unassembled WGS sequence"/>
</dbReference>
<dbReference type="EMBL" id="JAAOCA010000037">
    <property type="protein sequence ID" value="MBD1601575.1"/>
    <property type="molecule type" value="Genomic_DNA"/>
</dbReference>
<keyword evidence="1" id="KW-1133">Transmembrane helix</keyword>
<name>A0ABR7Z7Y9_9PSED</name>
<sequence length="147" mass="16007">MHGSEGKDGRHSTPQALPARASLWPRFLGSLVILGVLVGLMIGRLTHPEAPSLDHIELHPDTLVLWLQAEPKVHAEAPEGTFAMLLQAHGAPANGELLVQGHPAKWSLRRAEKGLLLTVVAARPLLATWHGEQADGRWKLSISLREE</sequence>
<keyword evidence="1" id="KW-0472">Membrane</keyword>
<dbReference type="RefSeq" id="WP_190425060.1">
    <property type="nucleotide sequence ID" value="NZ_JAAOCA010000037.1"/>
</dbReference>
<keyword evidence="3" id="KW-1185">Reference proteome</keyword>
<feature type="transmembrane region" description="Helical" evidence="1">
    <location>
        <begin position="23"/>
        <end position="43"/>
    </location>
</feature>